<evidence type="ECO:0000313" key="1">
    <source>
        <dbReference type="EMBL" id="CAA9435037.1"/>
    </source>
</evidence>
<feature type="non-terminal residue" evidence="1">
    <location>
        <position position="105"/>
    </location>
</feature>
<protein>
    <submittedName>
        <fullName evidence="1">Uncharacterized protein</fullName>
    </submittedName>
</protein>
<name>A0A6J4QDH7_9BURK</name>
<gene>
    <name evidence="1" type="ORF">AVDCRST_MAG51-2878</name>
</gene>
<dbReference type="AlphaFoldDB" id="A0A6J4QDH7"/>
<accession>A0A6J4QDH7</accession>
<reference evidence="1" key="1">
    <citation type="submission" date="2020-02" db="EMBL/GenBank/DDBJ databases">
        <authorList>
            <person name="Meier V. D."/>
        </authorList>
    </citation>
    <scope>NUCLEOTIDE SEQUENCE</scope>
    <source>
        <strain evidence="1">AVDCRST_MAG51</strain>
    </source>
</reference>
<dbReference type="EMBL" id="CADCUX010000616">
    <property type="protein sequence ID" value="CAA9435037.1"/>
    <property type="molecule type" value="Genomic_DNA"/>
</dbReference>
<organism evidence="1">
    <name type="scientific">uncultured Ramlibacter sp</name>
    <dbReference type="NCBI Taxonomy" id="260755"/>
    <lineage>
        <taxon>Bacteria</taxon>
        <taxon>Pseudomonadati</taxon>
        <taxon>Pseudomonadota</taxon>
        <taxon>Betaproteobacteria</taxon>
        <taxon>Burkholderiales</taxon>
        <taxon>Comamonadaceae</taxon>
        <taxon>Ramlibacter</taxon>
        <taxon>environmental samples</taxon>
    </lineage>
</organism>
<proteinExistence type="predicted"/>
<sequence length="105" mass="11511">MTSPGGVELTLELAPRLAPALAARIDGLGERAPADLSYGNLWLFRRPHAYRFHDGEWPCISGVAYDGQPHALPLFDVAQAPTPVLRELSERHGPLFPLTEREKAA</sequence>